<protein>
    <submittedName>
        <fullName evidence="1">Uncharacterized protein</fullName>
    </submittedName>
</protein>
<dbReference type="AlphaFoldDB" id="A0AAV2BZR1"/>
<comment type="caution">
    <text evidence="1">The sequence shown here is derived from an EMBL/GenBank/DDBJ whole genome shotgun (WGS) entry which is preliminary data.</text>
</comment>
<dbReference type="Proteomes" id="UP001497382">
    <property type="component" value="Unassembled WGS sequence"/>
</dbReference>
<keyword evidence="2" id="KW-1185">Reference proteome</keyword>
<name>A0AAV2BZR1_9ARAC</name>
<evidence type="ECO:0000313" key="1">
    <source>
        <dbReference type="EMBL" id="CAL1301797.1"/>
    </source>
</evidence>
<dbReference type="EMBL" id="CAXIEN010000850">
    <property type="protein sequence ID" value="CAL1301797.1"/>
    <property type="molecule type" value="Genomic_DNA"/>
</dbReference>
<organism evidence="1 2">
    <name type="scientific">Larinioides sclopetarius</name>
    <dbReference type="NCBI Taxonomy" id="280406"/>
    <lineage>
        <taxon>Eukaryota</taxon>
        <taxon>Metazoa</taxon>
        <taxon>Ecdysozoa</taxon>
        <taxon>Arthropoda</taxon>
        <taxon>Chelicerata</taxon>
        <taxon>Arachnida</taxon>
        <taxon>Araneae</taxon>
        <taxon>Araneomorphae</taxon>
        <taxon>Entelegynae</taxon>
        <taxon>Araneoidea</taxon>
        <taxon>Araneidae</taxon>
        <taxon>Larinioides</taxon>
    </lineage>
</organism>
<gene>
    <name evidence="1" type="ORF">LARSCL_LOCUS22702</name>
</gene>
<proteinExistence type="predicted"/>
<reference evidence="1 2" key="1">
    <citation type="submission" date="2024-04" db="EMBL/GenBank/DDBJ databases">
        <authorList>
            <person name="Rising A."/>
            <person name="Reimegard J."/>
            <person name="Sonavane S."/>
            <person name="Akerstrom W."/>
            <person name="Nylinder S."/>
            <person name="Hedman E."/>
            <person name="Kallberg Y."/>
        </authorList>
    </citation>
    <scope>NUCLEOTIDE SEQUENCE [LARGE SCALE GENOMIC DNA]</scope>
</reference>
<accession>A0AAV2BZR1</accession>
<sequence>MAEIRDADQALSILIAVGPRSDSCTVKMNQESLK</sequence>
<evidence type="ECO:0000313" key="2">
    <source>
        <dbReference type="Proteomes" id="UP001497382"/>
    </source>
</evidence>